<evidence type="ECO:0000313" key="3">
    <source>
        <dbReference type="Proteomes" id="UP000326062"/>
    </source>
</evidence>
<gene>
    <name evidence="2" type="ORF">FD755_002872</name>
</gene>
<reference evidence="2 3" key="1">
    <citation type="submission" date="2019-06" db="EMBL/GenBank/DDBJ databases">
        <title>Discovery of a novel chromosome fission-fusion reversal in muntjac.</title>
        <authorList>
            <person name="Mudd A.B."/>
            <person name="Bredeson J.V."/>
            <person name="Baum R."/>
            <person name="Hockemeyer D."/>
            <person name="Rokhsar D.S."/>
        </authorList>
    </citation>
    <scope>NUCLEOTIDE SEQUENCE [LARGE SCALE GENOMIC DNA]</scope>
    <source>
        <strain evidence="2">UCam_UCB_Mr</strain>
        <tissue evidence="2">Fibroblast cell line</tissue>
    </source>
</reference>
<dbReference type="Proteomes" id="UP000326062">
    <property type="component" value="Chromosome 1"/>
</dbReference>
<evidence type="ECO:0000313" key="2">
    <source>
        <dbReference type="EMBL" id="KAB0387916.1"/>
    </source>
</evidence>
<dbReference type="EMBL" id="VCEB01000001">
    <property type="protein sequence ID" value="KAB0387916.1"/>
    <property type="molecule type" value="Genomic_DNA"/>
</dbReference>
<organism evidence="2 3">
    <name type="scientific">Muntiacus reevesi</name>
    <name type="common">Reeves' muntjac</name>
    <name type="synonym">Cervus reevesi</name>
    <dbReference type="NCBI Taxonomy" id="9886"/>
    <lineage>
        <taxon>Eukaryota</taxon>
        <taxon>Metazoa</taxon>
        <taxon>Chordata</taxon>
        <taxon>Craniata</taxon>
        <taxon>Vertebrata</taxon>
        <taxon>Euteleostomi</taxon>
        <taxon>Mammalia</taxon>
        <taxon>Eutheria</taxon>
        <taxon>Laurasiatheria</taxon>
        <taxon>Artiodactyla</taxon>
        <taxon>Ruminantia</taxon>
        <taxon>Pecora</taxon>
        <taxon>Cervidae</taxon>
        <taxon>Muntiacinae</taxon>
        <taxon>Muntiacus</taxon>
    </lineage>
</organism>
<accession>A0A5J5N5T7</accession>
<name>A0A5J5N5T7_MUNRE</name>
<feature type="compositionally biased region" description="Basic and acidic residues" evidence="1">
    <location>
        <begin position="16"/>
        <end position="25"/>
    </location>
</feature>
<evidence type="ECO:0000256" key="1">
    <source>
        <dbReference type="SAM" id="MobiDB-lite"/>
    </source>
</evidence>
<protein>
    <submittedName>
        <fullName evidence="2">Uncharacterized protein</fullName>
    </submittedName>
</protein>
<feature type="region of interest" description="Disordered" evidence="1">
    <location>
        <begin position="1"/>
        <end position="40"/>
    </location>
</feature>
<keyword evidence="3" id="KW-1185">Reference proteome</keyword>
<sequence length="70" mass="7690">GILVPRPGIKPGPLAEKADDTKDRGPPVQSQTWRSGDKVPFGHSLRAFERPLQVQTQALRDFEKVSHMGG</sequence>
<proteinExistence type="predicted"/>
<comment type="caution">
    <text evidence="2">The sequence shown here is derived from an EMBL/GenBank/DDBJ whole genome shotgun (WGS) entry which is preliminary data.</text>
</comment>
<dbReference type="AlphaFoldDB" id="A0A5J5N5T7"/>
<feature type="non-terminal residue" evidence="2">
    <location>
        <position position="1"/>
    </location>
</feature>